<evidence type="ECO:0000256" key="1">
    <source>
        <dbReference type="SAM" id="SignalP"/>
    </source>
</evidence>
<dbReference type="RefSeq" id="WP_149231817.1">
    <property type="nucleotide sequence ID" value="NZ_JALJXJ010000006.1"/>
</dbReference>
<keyword evidence="3" id="KW-1185">Reference proteome</keyword>
<dbReference type="InterPro" id="IPR018740">
    <property type="entry name" value="DUF2282_membr"/>
</dbReference>
<gene>
    <name evidence="2" type="ORF">FZ942_14615</name>
</gene>
<sequence>MSEKINGLTIAAALAGALSMASLLPAHGAAAAEAGGLEKCYGISKAGQNSCANEAGTHSCAGQSAKDYDGGEWRAVRAGVCTEMGGKLAAFNGVGMPKDMTRAATPAAPKKS</sequence>
<dbReference type="AlphaFoldDB" id="A0A5A9GMK0"/>
<proteinExistence type="predicted"/>
<dbReference type="OrthoDB" id="9808309at2"/>
<evidence type="ECO:0000313" key="2">
    <source>
        <dbReference type="EMBL" id="KAA0595631.1"/>
    </source>
</evidence>
<feature type="chain" id="PRO_5022931988" evidence="1">
    <location>
        <begin position="29"/>
        <end position="112"/>
    </location>
</feature>
<reference evidence="2 3" key="1">
    <citation type="submission" date="2019-08" db="EMBL/GenBank/DDBJ databases">
        <authorList>
            <person name="Grouzdev D."/>
            <person name="Tikhonova E."/>
            <person name="Kravchenko I."/>
        </authorList>
    </citation>
    <scope>NUCLEOTIDE SEQUENCE [LARGE SCALE GENOMIC DNA]</scope>
    <source>
        <strain evidence="2 3">59b</strain>
    </source>
</reference>
<comment type="caution">
    <text evidence="2">The sequence shown here is derived from an EMBL/GenBank/DDBJ whole genome shotgun (WGS) entry which is preliminary data.</text>
</comment>
<evidence type="ECO:0000313" key="3">
    <source>
        <dbReference type="Proteomes" id="UP000324927"/>
    </source>
</evidence>
<protein>
    <submittedName>
        <fullName evidence="2">DUF2282 domain-containing protein</fullName>
    </submittedName>
</protein>
<feature type="signal peptide" evidence="1">
    <location>
        <begin position="1"/>
        <end position="28"/>
    </location>
</feature>
<name>A0A5A9GMK0_AZOLI</name>
<organism evidence="2 3">
    <name type="scientific">Azospirillum lipoferum</name>
    <dbReference type="NCBI Taxonomy" id="193"/>
    <lineage>
        <taxon>Bacteria</taxon>
        <taxon>Pseudomonadati</taxon>
        <taxon>Pseudomonadota</taxon>
        <taxon>Alphaproteobacteria</taxon>
        <taxon>Rhodospirillales</taxon>
        <taxon>Azospirillaceae</taxon>
        <taxon>Azospirillum</taxon>
    </lineage>
</organism>
<keyword evidence="1" id="KW-0732">Signal</keyword>
<accession>A0A5A9GMK0</accession>
<dbReference type="Proteomes" id="UP000324927">
    <property type="component" value="Unassembled WGS sequence"/>
</dbReference>
<dbReference type="EMBL" id="VTTN01000005">
    <property type="protein sequence ID" value="KAA0595631.1"/>
    <property type="molecule type" value="Genomic_DNA"/>
</dbReference>
<dbReference type="Pfam" id="PF10048">
    <property type="entry name" value="DUF2282"/>
    <property type="match status" value="1"/>
</dbReference>